<feature type="transmembrane region" description="Helical" evidence="1">
    <location>
        <begin position="20"/>
        <end position="49"/>
    </location>
</feature>
<keyword evidence="1" id="KW-0472">Membrane</keyword>
<reference evidence="2 3" key="1">
    <citation type="submission" date="2018-06" db="EMBL/GenBank/DDBJ databases">
        <authorList>
            <consortium name="Pathogen Informatics"/>
            <person name="Doyle S."/>
        </authorList>
    </citation>
    <scope>NUCLEOTIDE SEQUENCE [LARGE SCALE GENOMIC DNA]</scope>
    <source>
        <strain evidence="2 3">NCTC13163</strain>
    </source>
</reference>
<sequence>MRQVEVSTPSLLDEKLWPAYIGILVFFVWFPYVWPFAYVAGVILGLMLARKWLTKQIVEATGLSFHQKEQLLFVNDCVSLKMDVTGIERLETLGIPTSVRLVTGRGLMFDEDQSVHTLQLRHESTYLLPIHAKQRGPVQIDECTLQFKLPFWLGTIFVTGFTLPSWIILPCITKQNRFDSRLVRMGDRLVKHSPLNDPLMMQSTKRYEQEPVKQIDWVATAKTGKLQAKVFQRQNLDTFTLALDLSGPLGNGLHARYEELIQQAAYLVSYLLNEDCKVELFINRLDADNQIDHLRMSDGRKQLRLALVRLAWIYESDRFVASKRFNQIIDRQKHPHAEVIRIDASLMNRIAVG</sequence>
<dbReference type="EMBL" id="UGGP01000001">
    <property type="protein sequence ID" value="STO08162.1"/>
    <property type="molecule type" value="Genomic_DNA"/>
</dbReference>
<protein>
    <submittedName>
        <fullName evidence="2">Uncharacterized conserved protein (Some members contain a von Willebrand factor type A (VWA) domain)</fullName>
    </submittedName>
</protein>
<proteinExistence type="predicted"/>
<feature type="transmembrane region" description="Helical" evidence="1">
    <location>
        <begin position="149"/>
        <end position="169"/>
    </location>
</feature>
<evidence type="ECO:0000256" key="1">
    <source>
        <dbReference type="SAM" id="Phobius"/>
    </source>
</evidence>
<accession>A0A377FTL4</accession>
<dbReference type="RefSeq" id="WP_235263334.1">
    <property type="nucleotide sequence ID" value="NZ_UGGP01000001.1"/>
</dbReference>
<dbReference type="STRING" id="1397694.GCA_000702585_02028"/>
<keyword evidence="1" id="KW-1133">Transmembrane helix</keyword>
<keyword evidence="1" id="KW-0812">Transmembrane</keyword>
<dbReference type="PANTHER" id="PTHR34351">
    <property type="entry name" value="SLR1927 PROTEIN-RELATED"/>
    <property type="match status" value="1"/>
</dbReference>
<gene>
    <name evidence="2" type="ORF">NCTC13163_01531</name>
</gene>
<dbReference type="Proteomes" id="UP000254060">
    <property type="component" value="Unassembled WGS sequence"/>
</dbReference>
<name>A0A377FTL4_9BACL</name>
<dbReference type="AlphaFoldDB" id="A0A377FTL4"/>
<evidence type="ECO:0000313" key="2">
    <source>
        <dbReference type="EMBL" id="STO08162.1"/>
    </source>
</evidence>
<evidence type="ECO:0000313" key="3">
    <source>
        <dbReference type="Proteomes" id="UP000254060"/>
    </source>
</evidence>
<dbReference type="PANTHER" id="PTHR34351:SF2">
    <property type="entry name" value="DUF58 DOMAIN-CONTAINING PROTEIN"/>
    <property type="match status" value="1"/>
</dbReference>
<organism evidence="2 3">
    <name type="scientific">Exiguobacterium aurantiacum</name>
    <dbReference type="NCBI Taxonomy" id="33987"/>
    <lineage>
        <taxon>Bacteria</taxon>
        <taxon>Bacillati</taxon>
        <taxon>Bacillota</taxon>
        <taxon>Bacilli</taxon>
        <taxon>Bacillales</taxon>
        <taxon>Bacillales Family XII. Incertae Sedis</taxon>
        <taxon>Exiguobacterium</taxon>
    </lineage>
</organism>